<keyword evidence="2" id="KW-1185">Reference proteome</keyword>
<dbReference type="OrthoDB" id="2511510at2759"/>
<dbReference type="EMBL" id="GL883139">
    <property type="protein sequence ID" value="EGG01346.1"/>
    <property type="molecule type" value="Genomic_DNA"/>
</dbReference>
<evidence type="ECO:0000313" key="2">
    <source>
        <dbReference type="Proteomes" id="UP000001072"/>
    </source>
</evidence>
<evidence type="ECO:0000313" key="1">
    <source>
        <dbReference type="EMBL" id="EGG01346.1"/>
    </source>
</evidence>
<dbReference type="GeneID" id="18932259"/>
<dbReference type="RefSeq" id="XP_007415447.1">
    <property type="nucleotide sequence ID" value="XM_007415385.1"/>
</dbReference>
<accession>F4S207</accession>
<dbReference type="KEGG" id="mlr:MELLADRAFT_73013"/>
<reference evidence="2" key="1">
    <citation type="journal article" date="2011" name="Proc. Natl. Acad. Sci. U.S.A.">
        <title>Obligate biotrophy features unraveled by the genomic analysis of rust fungi.</title>
        <authorList>
            <person name="Duplessis S."/>
            <person name="Cuomo C.A."/>
            <person name="Lin Y.-C."/>
            <person name="Aerts A."/>
            <person name="Tisserant E."/>
            <person name="Veneault-Fourrey C."/>
            <person name="Joly D.L."/>
            <person name="Hacquard S."/>
            <person name="Amselem J."/>
            <person name="Cantarel B.L."/>
            <person name="Chiu R."/>
            <person name="Coutinho P.M."/>
            <person name="Feau N."/>
            <person name="Field M."/>
            <person name="Frey P."/>
            <person name="Gelhaye E."/>
            <person name="Goldberg J."/>
            <person name="Grabherr M.G."/>
            <person name="Kodira C.D."/>
            <person name="Kohler A."/>
            <person name="Kuees U."/>
            <person name="Lindquist E.A."/>
            <person name="Lucas S.M."/>
            <person name="Mago R."/>
            <person name="Mauceli E."/>
            <person name="Morin E."/>
            <person name="Murat C."/>
            <person name="Pangilinan J.L."/>
            <person name="Park R."/>
            <person name="Pearson M."/>
            <person name="Quesneville H."/>
            <person name="Rouhier N."/>
            <person name="Sakthikumar S."/>
            <person name="Salamov A.A."/>
            <person name="Schmutz J."/>
            <person name="Selles B."/>
            <person name="Shapiro H."/>
            <person name="Tanguay P."/>
            <person name="Tuskan G.A."/>
            <person name="Henrissat B."/>
            <person name="Van de Peer Y."/>
            <person name="Rouze P."/>
            <person name="Ellis J.G."/>
            <person name="Dodds P.N."/>
            <person name="Schein J.E."/>
            <person name="Zhong S."/>
            <person name="Hamelin R.C."/>
            <person name="Grigoriev I.V."/>
            <person name="Szabo L.J."/>
            <person name="Martin F."/>
        </authorList>
    </citation>
    <scope>NUCLEOTIDE SEQUENCE [LARGE SCALE GENOMIC DNA]</scope>
    <source>
        <strain evidence="2">98AG31 / pathotype 3-4-7</strain>
    </source>
</reference>
<dbReference type="VEuPathDB" id="FungiDB:MELLADRAFT_73013"/>
<name>F4S207_MELLP</name>
<gene>
    <name evidence="1" type="ORF">MELLADRAFT_73013</name>
</gene>
<proteinExistence type="predicted"/>
<dbReference type="InParanoid" id="F4S207"/>
<sequence length="122" mass="14273">MYHFFDPNESRTETELKRAVDAKTQARFAYLRMEIAIYHNTSDEKRKENGGLSYWRLIDSKLAQLCDKSRDYLRAFNAIILARDQGLFDGKNKWDEIKSNEKFQIPTKEDVHMAIRTLPAAG</sequence>
<dbReference type="HOGENOM" id="CLU_2027241_0_0_1"/>
<organism evidence="2">
    <name type="scientific">Melampsora larici-populina (strain 98AG31 / pathotype 3-4-7)</name>
    <name type="common">Poplar leaf rust fungus</name>
    <dbReference type="NCBI Taxonomy" id="747676"/>
    <lineage>
        <taxon>Eukaryota</taxon>
        <taxon>Fungi</taxon>
        <taxon>Dikarya</taxon>
        <taxon>Basidiomycota</taxon>
        <taxon>Pucciniomycotina</taxon>
        <taxon>Pucciniomycetes</taxon>
        <taxon>Pucciniales</taxon>
        <taxon>Melampsoraceae</taxon>
        <taxon>Melampsora</taxon>
    </lineage>
</organism>
<dbReference type="AlphaFoldDB" id="F4S207"/>
<dbReference type="Proteomes" id="UP000001072">
    <property type="component" value="Unassembled WGS sequence"/>
</dbReference>
<protein>
    <submittedName>
        <fullName evidence="1">Uncharacterized protein</fullName>
    </submittedName>
</protein>